<accession>A0ABN7T899</accession>
<dbReference type="Pfam" id="PF10058">
    <property type="entry name" value="Zn_ribbon_10"/>
    <property type="match status" value="1"/>
</dbReference>
<keyword evidence="5" id="KW-1185">Reference proteome</keyword>
<evidence type="ECO:0000313" key="4">
    <source>
        <dbReference type="EMBL" id="CAG5112359.1"/>
    </source>
</evidence>
<protein>
    <submittedName>
        <fullName evidence="4">Oidioi.mRNA.OKI2018_I69.chr2.g6582.t1.cds</fullName>
    </submittedName>
</protein>
<evidence type="ECO:0000313" key="5">
    <source>
        <dbReference type="Proteomes" id="UP001158576"/>
    </source>
</evidence>
<keyword evidence="2" id="KW-0812">Transmembrane</keyword>
<evidence type="ECO:0000256" key="1">
    <source>
        <dbReference type="SAM" id="MobiDB-lite"/>
    </source>
</evidence>
<evidence type="ECO:0000259" key="3">
    <source>
        <dbReference type="Pfam" id="PF10058"/>
    </source>
</evidence>
<feature type="transmembrane region" description="Helical" evidence="2">
    <location>
        <begin position="449"/>
        <end position="468"/>
    </location>
</feature>
<dbReference type="EMBL" id="OU015567">
    <property type="protein sequence ID" value="CAG5112359.1"/>
    <property type="molecule type" value="Genomic_DNA"/>
</dbReference>
<feature type="region of interest" description="Disordered" evidence="1">
    <location>
        <begin position="671"/>
        <end position="726"/>
    </location>
</feature>
<feature type="compositionally biased region" description="Polar residues" evidence="1">
    <location>
        <begin position="708"/>
        <end position="726"/>
    </location>
</feature>
<dbReference type="Proteomes" id="UP001158576">
    <property type="component" value="Chromosome 2"/>
</dbReference>
<dbReference type="Gene3D" id="3.40.50.1820">
    <property type="entry name" value="alpha/beta hydrolase"/>
    <property type="match status" value="1"/>
</dbReference>
<keyword evidence="2" id="KW-1133">Transmembrane helix</keyword>
<dbReference type="InterPro" id="IPR029058">
    <property type="entry name" value="AB_hydrolase_fold"/>
</dbReference>
<feature type="transmembrane region" description="Helical" evidence="2">
    <location>
        <begin position="480"/>
        <end position="501"/>
    </location>
</feature>
<dbReference type="PANTHER" id="PTHR13617:SF14">
    <property type="entry name" value="PROTEIN ABHD18"/>
    <property type="match status" value="1"/>
</dbReference>
<dbReference type="SUPFAM" id="SSF53474">
    <property type="entry name" value="alpha/beta-Hydrolases"/>
    <property type="match status" value="1"/>
</dbReference>
<gene>
    <name evidence="4" type="ORF">OKIOD_LOCUS15347</name>
</gene>
<evidence type="ECO:0000256" key="2">
    <source>
        <dbReference type="SAM" id="Phobius"/>
    </source>
</evidence>
<reference evidence="4 5" key="1">
    <citation type="submission" date="2021-04" db="EMBL/GenBank/DDBJ databases">
        <authorList>
            <person name="Bliznina A."/>
        </authorList>
    </citation>
    <scope>NUCLEOTIDE SEQUENCE [LARGE SCALE GENOMIC DNA]</scope>
</reference>
<feature type="region of interest" description="Disordered" evidence="1">
    <location>
        <begin position="739"/>
        <end position="820"/>
    </location>
</feature>
<name>A0ABN7T899_OIKDI</name>
<feature type="domain" description="Lunapark zinc ribbon" evidence="3">
    <location>
        <begin position="623"/>
        <end position="670"/>
    </location>
</feature>
<feature type="compositionally biased region" description="Basic and acidic residues" evidence="1">
    <location>
        <begin position="739"/>
        <end position="757"/>
    </location>
</feature>
<feature type="compositionally biased region" description="Polar residues" evidence="1">
    <location>
        <begin position="795"/>
        <end position="805"/>
    </location>
</feature>
<sequence>MIRRGVQRLGIGLTLGIGYDRLIADNLWGMRKYSYFDRAWSTGVAAIGKLTFFDDGIGTPDQIRRVDEYRDEILENRIEEMIDSFAESIVLKSKKIDGDYLLIEGELDANLDLDEELWPKECRRGYFQLVLPASGEVEGIVIQTAGTGDHGFKRRREIIAKPLLQEHNIASCIMENPYYARRKPQKQQYSGLRSFPDLITLCMGVAIECNAVAKWIKEELKIERVGVTGLSLGGHTAALVASVSPTPIAAAPGFSWSTSEGVWTTGALSNRIDWNSLEADIKAHPGYEPYFNSIGTGLTKWLNRDEEIAKEIENLPELKRAKDVEENFAKKKLKLLAAHFSHLGNYPVPKDASLIHYVVGEYDYFYSKDQMTGMDRVWPGTTVEVLPAGHVDGFLLYGRVYRMVLFSLFKGKAEKDTAALLEDIEKKLKELKEDRCSTTVRKKSACRKIHYYGGGFYAVALGFMYINFPSSIDFMDPSVVIPIGTRVLSVLLGIPVLIYLLRRFSVFYYERKYKSIDKDIKRIEKEKDALIDNVMEKEPYNKAREILKNKSPTVRRRTVQGNITSIGPKKIGPKSGQIAQVQNVPSPIQRNPQQKQPMVNQGMRQRPQTIRPLPSQNLNSSRMDKIVGWMTGSSPDQMYALICKQCAEHNGLSPKEEFDYLQWRCAFCGFNHPPRKQRPRPPKLQEQRPADRPIFNTSAVEPRRKLSGESSGSGTSKHIAQNPNQTMPVLAANVRMEKRGSLGSSKSDDERKEKEDSGTESDQIEQNQMRSEDDNSTSANSISSDEEMETEASKDSIQAESSVLNETIEAGFEQQEATAN</sequence>
<proteinExistence type="predicted"/>
<dbReference type="InterPro" id="IPR019149">
    <property type="entry name" value="ABHD18"/>
</dbReference>
<dbReference type="Pfam" id="PF09752">
    <property type="entry name" value="ABHD18"/>
    <property type="match status" value="1"/>
</dbReference>
<organism evidence="4 5">
    <name type="scientific">Oikopleura dioica</name>
    <name type="common">Tunicate</name>
    <dbReference type="NCBI Taxonomy" id="34765"/>
    <lineage>
        <taxon>Eukaryota</taxon>
        <taxon>Metazoa</taxon>
        <taxon>Chordata</taxon>
        <taxon>Tunicata</taxon>
        <taxon>Appendicularia</taxon>
        <taxon>Copelata</taxon>
        <taxon>Oikopleuridae</taxon>
        <taxon>Oikopleura</taxon>
    </lineage>
</organism>
<dbReference type="PANTHER" id="PTHR13617">
    <property type="entry name" value="PROTEIN ABHD18"/>
    <property type="match status" value="1"/>
</dbReference>
<dbReference type="InterPro" id="IPR019273">
    <property type="entry name" value="Lunapark_Znf"/>
</dbReference>
<keyword evidence="2" id="KW-0472">Membrane</keyword>